<evidence type="ECO:0000313" key="2">
    <source>
        <dbReference type="Proteomes" id="UP000008063"/>
    </source>
</evidence>
<dbReference type="EMBL" id="GL945506">
    <property type="protein sequence ID" value="EGN92353.1"/>
    <property type="molecule type" value="Genomic_DNA"/>
</dbReference>
<dbReference type="HOGENOM" id="CLU_1661851_0_0_1"/>
<protein>
    <submittedName>
        <fullName evidence="1">Uncharacterized protein</fullName>
    </submittedName>
</protein>
<accession>F8QH25</accession>
<proteinExistence type="predicted"/>
<dbReference type="AlphaFoldDB" id="F8QH25"/>
<sequence length="159" mass="17480">MHVDSHAGHLVEPMHVGHLLIADFTQQHTPKQPDANLRATSSSISRQALVKASSAAQCGGMGYSSNHIVHGQHRNKMLAATIAPQRHVIAGGKSGTELVGNIERDISIPLTITCGQLCFLLINNLKLLWLEWSCKDHFIFFLSSLCLGSRTLFPLHLWL</sequence>
<organism evidence="2">
    <name type="scientific">Serpula lacrymans var. lacrymans (strain S7.3)</name>
    <name type="common">Dry rot fungus</name>
    <dbReference type="NCBI Taxonomy" id="936435"/>
    <lineage>
        <taxon>Eukaryota</taxon>
        <taxon>Fungi</taxon>
        <taxon>Dikarya</taxon>
        <taxon>Basidiomycota</taxon>
        <taxon>Agaricomycotina</taxon>
        <taxon>Agaricomycetes</taxon>
        <taxon>Agaricomycetidae</taxon>
        <taxon>Boletales</taxon>
        <taxon>Coniophorineae</taxon>
        <taxon>Serpulaceae</taxon>
        <taxon>Serpula</taxon>
    </lineage>
</organism>
<dbReference type="InParanoid" id="F8QH25"/>
<keyword evidence="2" id="KW-1185">Reference proteome</keyword>
<dbReference type="Proteomes" id="UP000008063">
    <property type="component" value="Unassembled WGS sequence"/>
</dbReference>
<gene>
    <name evidence="1" type="ORF">SERLA73DRAFT_157032</name>
</gene>
<evidence type="ECO:0000313" key="1">
    <source>
        <dbReference type="EMBL" id="EGN92353.1"/>
    </source>
</evidence>
<reference evidence="2" key="1">
    <citation type="journal article" date="2011" name="Science">
        <title>The plant cell wall-decomposing machinery underlies the functional diversity of forest fungi.</title>
        <authorList>
            <person name="Eastwood D.C."/>
            <person name="Floudas D."/>
            <person name="Binder M."/>
            <person name="Majcherczyk A."/>
            <person name="Schneider P."/>
            <person name="Aerts A."/>
            <person name="Asiegbu F.O."/>
            <person name="Baker S.E."/>
            <person name="Barry K."/>
            <person name="Bendiksby M."/>
            <person name="Blumentritt M."/>
            <person name="Coutinho P.M."/>
            <person name="Cullen D."/>
            <person name="de Vries R.P."/>
            <person name="Gathman A."/>
            <person name="Goodell B."/>
            <person name="Henrissat B."/>
            <person name="Ihrmark K."/>
            <person name="Kauserud H."/>
            <person name="Kohler A."/>
            <person name="LaButti K."/>
            <person name="Lapidus A."/>
            <person name="Lavin J.L."/>
            <person name="Lee Y.-H."/>
            <person name="Lindquist E."/>
            <person name="Lilly W."/>
            <person name="Lucas S."/>
            <person name="Morin E."/>
            <person name="Murat C."/>
            <person name="Oguiza J.A."/>
            <person name="Park J."/>
            <person name="Pisabarro A.G."/>
            <person name="Riley R."/>
            <person name="Rosling A."/>
            <person name="Salamov A."/>
            <person name="Schmidt O."/>
            <person name="Schmutz J."/>
            <person name="Skrede I."/>
            <person name="Stenlid J."/>
            <person name="Wiebenga A."/>
            <person name="Xie X."/>
            <person name="Kuees U."/>
            <person name="Hibbett D.S."/>
            <person name="Hoffmeister D."/>
            <person name="Hoegberg N."/>
            <person name="Martin F."/>
            <person name="Grigoriev I.V."/>
            <person name="Watkinson S.C."/>
        </authorList>
    </citation>
    <scope>NUCLEOTIDE SEQUENCE [LARGE SCALE GENOMIC DNA]</scope>
    <source>
        <strain evidence="2">strain S7.3</strain>
    </source>
</reference>
<name>F8QH25_SERL3</name>